<accession>A0A5B7G8Z8</accession>
<feature type="compositionally biased region" description="Basic residues" evidence="1">
    <location>
        <begin position="100"/>
        <end position="113"/>
    </location>
</feature>
<gene>
    <name evidence="2" type="ORF">E2C01_049276</name>
</gene>
<protein>
    <submittedName>
        <fullName evidence="2">Uncharacterized protein</fullName>
    </submittedName>
</protein>
<evidence type="ECO:0000313" key="2">
    <source>
        <dbReference type="EMBL" id="MPC55342.1"/>
    </source>
</evidence>
<sequence length="178" mass="20550">MDGEEGGRRGQWMDGRMEGVSQRERAGERGKVGYFIGKIEAILSQFRQAKGKQRWLRFKFNLYAKWWADVILGRVHGPPHLFRSPDPTLRLFPYYYNTSRRKRPRHASRRGRAAGRSDDPGQDAPRRQNNSATRPCERNPPRARPAARTKLCAAPSMLAETLRSPWQVHTSELCLFCN</sequence>
<name>A0A5B7G8Z8_PORTR</name>
<evidence type="ECO:0000256" key="1">
    <source>
        <dbReference type="SAM" id="MobiDB-lite"/>
    </source>
</evidence>
<feature type="region of interest" description="Disordered" evidence="1">
    <location>
        <begin position="1"/>
        <end position="24"/>
    </location>
</feature>
<dbReference type="Proteomes" id="UP000324222">
    <property type="component" value="Unassembled WGS sequence"/>
</dbReference>
<organism evidence="2 3">
    <name type="scientific">Portunus trituberculatus</name>
    <name type="common">Swimming crab</name>
    <name type="synonym">Neptunus trituberculatus</name>
    <dbReference type="NCBI Taxonomy" id="210409"/>
    <lineage>
        <taxon>Eukaryota</taxon>
        <taxon>Metazoa</taxon>
        <taxon>Ecdysozoa</taxon>
        <taxon>Arthropoda</taxon>
        <taxon>Crustacea</taxon>
        <taxon>Multicrustacea</taxon>
        <taxon>Malacostraca</taxon>
        <taxon>Eumalacostraca</taxon>
        <taxon>Eucarida</taxon>
        <taxon>Decapoda</taxon>
        <taxon>Pleocyemata</taxon>
        <taxon>Brachyura</taxon>
        <taxon>Eubrachyura</taxon>
        <taxon>Portunoidea</taxon>
        <taxon>Portunidae</taxon>
        <taxon>Portuninae</taxon>
        <taxon>Portunus</taxon>
    </lineage>
</organism>
<proteinExistence type="predicted"/>
<reference evidence="2 3" key="1">
    <citation type="submission" date="2019-05" db="EMBL/GenBank/DDBJ databases">
        <title>Another draft genome of Portunus trituberculatus and its Hox gene families provides insights of decapod evolution.</title>
        <authorList>
            <person name="Jeong J.-H."/>
            <person name="Song I."/>
            <person name="Kim S."/>
            <person name="Choi T."/>
            <person name="Kim D."/>
            <person name="Ryu S."/>
            <person name="Kim W."/>
        </authorList>
    </citation>
    <scope>NUCLEOTIDE SEQUENCE [LARGE SCALE GENOMIC DNA]</scope>
    <source>
        <tissue evidence="2">Muscle</tissue>
    </source>
</reference>
<evidence type="ECO:0000313" key="3">
    <source>
        <dbReference type="Proteomes" id="UP000324222"/>
    </source>
</evidence>
<comment type="caution">
    <text evidence="2">The sequence shown here is derived from an EMBL/GenBank/DDBJ whole genome shotgun (WGS) entry which is preliminary data.</text>
</comment>
<keyword evidence="3" id="KW-1185">Reference proteome</keyword>
<dbReference type="AlphaFoldDB" id="A0A5B7G8Z8"/>
<dbReference type="EMBL" id="VSRR010013087">
    <property type="protein sequence ID" value="MPC55342.1"/>
    <property type="molecule type" value="Genomic_DNA"/>
</dbReference>
<feature type="compositionally biased region" description="Basic and acidic residues" evidence="1">
    <location>
        <begin position="15"/>
        <end position="24"/>
    </location>
</feature>
<feature type="region of interest" description="Disordered" evidence="1">
    <location>
        <begin position="100"/>
        <end position="148"/>
    </location>
</feature>